<proteinExistence type="predicted"/>
<name>A0AAW0SZ98_SCYPA</name>
<sequence>MLTTPVIPRHTPEGVISVFVLLAGSRGTWGSFGGLAALWAEVAGDGGGQLEVEMGGAGGGGGSLITDQLLNNSHIVVLPGESAKLACPLPSDVFGSRVSWIRRRDMQLLAMGENLFTGDHRIFVSHSRHPHKKDSRHTQVWFLHLKNVTKEDEGEYECQTSTHPPNSYMTFLKVQTAWSELQGPAERHVAAGSTLRLVCTVKDAHLPLKYVFWYQDSKMINFDKRRGVNFTLERDHSVLTVSSVSDTHAGNYTCQPANATPSSVLVLVMVETTEPGAEGGRGQKGADNEKTQVRQLGVKSASSAGPRVLPQTLALFLLGPLLLDALAFPRVFQSNL</sequence>
<dbReference type="InterPro" id="IPR013783">
    <property type="entry name" value="Ig-like_fold"/>
</dbReference>
<dbReference type="InterPro" id="IPR013151">
    <property type="entry name" value="Immunoglobulin_dom"/>
</dbReference>
<keyword evidence="3" id="KW-1185">Reference proteome</keyword>
<reference evidence="2 3" key="1">
    <citation type="submission" date="2023-03" db="EMBL/GenBank/DDBJ databases">
        <title>High-quality genome of Scylla paramamosain provides insights in environmental adaptation.</title>
        <authorList>
            <person name="Zhang L."/>
        </authorList>
    </citation>
    <scope>NUCLEOTIDE SEQUENCE [LARGE SCALE GENOMIC DNA]</scope>
    <source>
        <strain evidence="2">LZ_2023a</strain>
        <tissue evidence="2">Muscle</tissue>
    </source>
</reference>
<dbReference type="PROSITE" id="PS50835">
    <property type="entry name" value="IG_LIKE"/>
    <property type="match status" value="2"/>
</dbReference>
<evidence type="ECO:0000313" key="3">
    <source>
        <dbReference type="Proteomes" id="UP001487740"/>
    </source>
</evidence>
<dbReference type="AlphaFoldDB" id="A0AAW0SZ98"/>
<evidence type="ECO:0000259" key="1">
    <source>
        <dbReference type="PROSITE" id="PS50835"/>
    </source>
</evidence>
<dbReference type="PANTHER" id="PTHR23279:SF2">
    <property type="entry name" value="DEFECTIVE PROBOSCIS EXTENSION RESPONSE 19, ISOFORM A"/>
    <property type="match status" value="1"/>
</dbReference>
<evidence type="ECO:0000313" key="2">
    <source>
        <dbReference type="EMBL" id="KAK8380471.1"/>
    </source>
</evidence>
<dbReference type="GO" id="GO:0032589">
    <property type="term" value="C:neuron projection membrane"/>
    <property type="evidence" value="ECO:0007669"/>
    <property type="project" value="TreeGrafter"/>
</dbReference>
<dbReference type="Pfam" id="PF13927">
    <property type="entry name" value="Ig_3"/>
    <property type="match status" value="1"/>
</dbReference>
<dbReference type="EMBL" id="JARAKH010000042">
    <property type="protein sequence ID" value="KAK8380471.1"/>
    <property type="molecule type" value="Genomic_DNA"/>
</dbReference>
<dbReference type="InterPro" id="IPR003598">
    <property type="entry name" value="Ig_sub2"/>
</dbReference>
<dbReference type="InterPro" id="IPR037448">
    <property type="entry name" value="Zig-8"/>
</dbReference>
<comment type="caution">
    <text evidence="2">The sequence shown here is derived from an EMBL/GenBank/DDBJ whole genome shotgun (WGS) entry which is preliminary data.</text>
</comment>
<dbReference type="InterPro" id="IPR007110">
    <property type="entry name" value="Ig-like_dom"/>
</dbReference>
<feature type="domain" description="Ig-like" evidence="1">
    <location>
        <begin position="165"/>
        <end position="265"/>
    </location>
</feature>
<accession>A0AAW0SZ98</accession>
<dbReference type="SMART" id="SM00409">
    <property type="entry name" value="IG"/>
    <property type="match status" value="2"/>
</dbReference>
<dbReference type="InterPro" id="IPR036179">
    <property type="entry name" value="Ig-like_dom_sf"/>
</dbReference>
<dbReference type="PANTHER" id="PTHR23279">
    <property type="entry name" value="DEFECTIVE PROBOSCIS EXTENSION RESPONSE DPR -RELATED"/>
    <property type="match status" value="1"/>
</dbReference>
<dbReference type="Gene3D" id="2.60.40.10">
    <property type="entry name" value="Immunoglobulins"/>
    <property type="match status" value="2"/>
</dbReference>
<feature type="domain" description="Ig-like" evidence="1">
    <location>
        <begin position="80"/>
        <end position="161"/>
    </location>
</feature>
<dbReference type="InterPro" id="IPR003599">
    <property type="entry name" value="Ig_sub"/>
</dbReference>
<dbReference type="GO" id="GO:0050808">
    <property type="term" value="P:synapse organization"/>
    <property type="evidence" value="ECO:0007669"/>
    <property type="project" value="TreeGrafter"/>
</dbReference>
<dbReference type="SMART" id="SM00408">
    <property type="entry name" value="IGc2"/>
    <property type="match status" value="2"/>
</dbReference>
<dbReference type="Pfam" id="PF00047">
    <property type="entry name" value="ig"/>
    <property type="match status" value="1"/>
</dbReference>
<gene>
    <name evidence="2" type="ORF">O3P69_016809</name>
</gene>
<organism evidence="2 3">
    <name type="scientific">Scylla paramamosain</name>
    <name type="common">Mud crab</name>
    <dbReference type="NCBI Taxonomy" id="85552"/>
    <lineage>
        <taxon>Eukaryota</taxon>
        <taxon>Metazoa</taxon>
        <taxon>Ecdysozoa</taxon>
        <taxon>Arthropoda</taxon>
        <taxon>Crustacea</taxon>
        <taxon>Multicrustacea</taxon>
        <taxon>Malacostraca</taxon>
        <taxon>Eumalacostraca</taxon>
        <taxon>Eucarida</taxon>
        <taxon>Decapoda</taxon>
        <taxon>Pleocyemata</taxon>
        <taxon>Brachyura</taxon>
        <taxon>Eubrachyura</taxon>
        <taxon>Portunoidea</taxon>
        <taxon>Portunidae</taxon>
        <taxon>Portuninae</taxon>
        <taxon>Scylla</taxon>
    </lineage>
</organism>
<dbReference type="Proteomes" id="UP001487740">
    <property type="component" value="Unassembled WGS sequence"/>
</dbReference>
<protein>
    <recommendedName>
        <fullName evidence="1">Ig-like domain-containing protein</fullName>
    </recommendedName>
</protein>
<dbReference type="SUPFAM" id="SSF48726">
    <property type="entry name" value="Immunoglobulin"/>
    <property type="match status" value="2"/>
</dbReference>